<feature type="region of interest" description="Disordered" evidence="1">
    <location>
        <begin position="26"/>
        <end position="76"/>
    </location>
</feature>
<gene>
    <name evidence="2" type="ORF">Z043_110619</name>
</gene>
<dbReference type="AlphaFoldDB" id="A0A0P7V6R9"/>
<evidence type="ECO:0000313" key="2">
    <source>
        <dbReference type="EMBL" id="KPP70542.1"/>
    </source>
</evidence>
<reference evidence="2 3" key="1">
    <citation type="submission" date="2015-08" db="EMBL/GenBank/DDBJ databases">
        <title>The genome of the Asian arowana (Scleropages formosus).</title>
        <authorList>
            <person name="Tan M.H."/>
            <person name="Gan H.M."/>
            <person name="Croft L.J."/>
            <person name="Austin C.M."/>
        </authorList>
    </citation>
    <scope>NUCLEOTIDE SEQUENCE [LARGE SCALE GENOMIC DNA]</scope>
    <source>
        <strain evidence="2">Aro1</strain>
    </source>
</reference>
<comment type="caution">
    <text evidence="2">The sequence shown here is derived from an EMBL/GenBank/DDBJ whole genome shotgun (WGS) entry which is preliminary data.</text>
</comment>
<accession>A0A0P7V6R9</accession>
<sequence>MSVRPRRPVRETTSVCPAVAAATYRSEEDFPDGPCERAPRRPSSLSHKGVSDCRALPEPSSLARDSASNESASDDIMPSGVSSFLIDCMDSSSQTDSCEAPSSNYPSPEVFRTADAYGTSRKPVEKDPEKIMGNVSNSFTVCKTPKSEKTTLRSFSERKCQTGKDFIPLSQLPKFKGSEMHDPEKLYEVCWMQLLHVGKAFFSSSRFKRIVTDEGAFYEDYGKFKQY</sequence>
<evidence type="ECO:0000256" key="1">
    <source>
        <dbReference type="SAM" id="MobiDB-lite"/>
    </source>
</evidence>
<protein>
    <submittedName>
        <fullName evidence="2">Uncharacterized protein</fullName>
    </submittedName>
</protein>
<evidence type="ECO:0000313" key="3">
    <source>
        <dbReference type="Proteomes" id="UP000034805"/>
    </source>
</evidence>
<dbReference type="EMBL" id="JARO02003412">
    <property type="protein sequence ID" value="KPP70542.1"/>
    <property type="molecule type" value="Genomic_DNA"/>
</dbReference>
<name>A0A0P7V6R9_SCLFO</name>
<organism evidence="2 3">
    <name type="scientific">Scleropages formosus</name>
    <name type="common">Asian bonytongue</name>
    <name type="synonym">Osteoglossum formosum</name>
    <dbReference type="NCBI Taxonomy" id="113540"/>
    <lineage>
        <taxon>Eukaryota</taxon>
        <taxon>Metazoa</taxon>
        <taxon>Chordata</taxon>
        <taxon>Craniata</taxon>
        <taxon>Vertebrata</taxon>
        <taxon>Euteleostomi</taxon>
        <taxon>Actinopterygii</taxon>
        <taxon>Neopterygii</taxon>
        <taxon>Teleostei</taxon>
        <taxon>Osteoglossocephala</taxon>
        <taxon>Osteoglossomorpha</taxon>
        <taxon>Osteoglossiformes</taxon>
        <taxon>Osteoglossidae</taxon>
        <taxon>Scleropages</taxon>
    </lineage>
</organism>
<proteinExistence type="predicted"/>
<dbReference type="Proteomes" id="UP000034805">
    <property type="component" value="Unassembled WGS sequence"/>
</dbReference>